<name>A0A1E3NL92_9ASCO</name>
<dbReference type="PANTHER" id="PTHR32494">
    <property type="entry name" value="ALLANTOATE DEIMINASE-RELATED"/>
    <property type="match status" value="1"/>
</dbReference>
<dbReference type="EMBL" id="KV454004">
    <property type="protein sequence ID" value="ODQ46113.1"/>
    <property type="molecule type" value="Genomic_DNA"/>
</dbReference>
<dbReference type="InterPro" id="IPR036264">
    <property type="entry name" value="Bact_exopeptidase_dim_dom"/>
</dbReference>
<dbReference type="PIRSF" id="PIRSF001235">
    <property type="entry name" value="Amidase_carbamoylase"/>
    <property type="match status" value="1"/>
</dbReference>
<dbReference type="NCBIfam" id="TIGR01879">
    <property type="entry name" value="hydantase"/>
    <property type="match status" value="1"/>
</dbReference>
<dbReference type="AlphaFoldDB" id="A0A1E3NL92"/>
<evidence type="ECO:0000256" key="1">
    <source>
        <dbReference type="ARBA" id="ARBA00006247"/>
    </source>
</evidence>
<keyword evidence="4" id="KW-1185">Reference proteome</keyword>
<dbReference type="CDD" id="cd03884">
    <property type="entry name" value="M20_bAS"/>
    <property type="match status" value="1"/>
</dbReference>
<accession>A0A1E3NL92</accession>
<comment type="similarity">
    <text evidence="1">Belongs to the peptidase M20A family.</text>
</comment>
<sequence>MTITSYSQDLKINSRELIDTIHSTADMFGAKGVWGPEPTQTGVCRLALSDLDKQVKDWFIAETEKLGCTIKVDECGNIFARYPGKYDDHAPTGMGSHLDTQPTGGRYDGIYGVLSGLQVLRTLKENNITPNFPITLVDWCNEEGARFAMSLMASSVWAGVKTKEEIYALKDVYDNETTVLHELKRIGYLGETKCCHKANPLKCHFEIHIEQGPILEELEKKIGVLTGAQAYNWLNIKVTGMSQHTGTTPMEFRRDALLATAKIITGINEVAKQHKGLASIAKLSLLPDVVNVVPGEVDFVLDIRHETDEGLAHIRKDCLAVIEEASLNKAGNGTRLPYTIDDPYPYPATHFDKTLVDVIDQSAAAVVGDDLKHKMYSGAGHDSCATNLVVPTAMIFVPSRNGISHNPEEHTEPEDLELGFRVLLESILRYDAARLAEL</sequence>
<dbReference type="Pfam" id="PF01546">
    <property type="entry name" value="Peptidase_M20"/>
    <property type="match status" value="1"/>
</dbReference>
<evidence type="ECO:0000313" key="3">
    <source>
        <dbReference type="EMBL" id="ODQ46113.1"/>
    </source>
</evidence>
<organism evidence="3 4">
    <name type="scientific">Pichia membranifaciens NRRL Y-2026</name>
    <dbReference type="NCBI Taxonomy" id="763406"/>
    <lineage>
        <taxon>Eukaryota</taxon>
        <taxon>Fungi</taxon>
        <taxon>Dikarya</taxon>
        <taxon>Ascomycota</taxon>
        <taxon>Saccharomycotina</taxon>
        <taxon>Pichiomycetes</taxon>
        <taxon>Pichiales</taxon>
        <taxon>Pichiaceae</taxon>
        <taxon>Pichia</taxon>
    </lineage>
</organism>
<proteinExistence type="inferred from homology"/>
<dbReference type="Gene3D" id="3.30.70.360">
    <property type="match status" value="1"/>
</dbReference>
<gene>
    <name evidence="3" type="ORF">PICMEDRAFT_17332</name>
</gene>
<dbReference type="RefSeq" id="XP_019017226.1">
    <property type="nucleotide sequence ID" value="XM_019161549.1"/>
</dbReference>
<dbReference type="STRING" id="763406.A0A1E3NL92"/>
<dbReference type="OrthoDB" id="4676at2759"/>
<dbReference type="InterPro" id="IPR010158">
    <property type="entry name" value="Amidase_Cbmase"/>
</dbReference>
<dbReference type="Gene3D" id="3.40.630.10">
    <property type="entry name" value="Zn peptidases"/>
    <property type="match status" value="1"/>
</dbReference>
<evidence type="ECO:0000313" key="4">
    <source>
        <dbReference type="Proteomes" id="UP000094455"/>
    </source>
</evidence>
<evidence type="ECO:0008006" key="5">
    <source>
        <dbReference type="Google" id="ProtNLM"/>
    </source>
</evidence>
<dbReference type="Proteomes" id="UP000094455">
    <property type="component" value="Unassembled WGS sequence"/>
</dbReference>
<reference evidence="3 4" key="1">
    <citation type="journal article" date="2016" name="Proc. Natl. Acad. Sci. U.S.A.">
        <title>Comparative genomics of biotechnologically important yeasts.</title>
        <authorList>
            <person name="Riley R."/>
            <person name="Haridas S."/>
            <person name="Wolfe K.H."/>
            <person name="Lopes M.R."/>
            <person name="Hittinger C.T."/>
            <person name="Goeker M."/>
            <person name="Salamov A.A."/>
            <person name="Wisecaver J.H."/>
            <person name="Long T.M."/>
            <person name="Calvey C.H."/>
            <person name="Aerts A.L."/>
            <person name="Barry K.W."/>
            <person name="Choi C."/>
            <person name="Clum A."/>
            <person name="Coughlan A.Y."/>
            <person name="Deshpande S."/>
            <person name="Douglass A.P."/>
            <person name="Hanson S.J."/>
            <person name="Klenk H.-P."/>
            <person name="LaButti K.M."/>
            <person name="Lapidus A."/>
            <person name="Lindquist E.A."/>
            <person name="Lipzen A.M."/>
            <person name="Meier-Kolthoff J.P."/>
            <person name="Ohm R.A."/>
            <person name="Otillar R.P."/>
            <person name="Pangilinan J.L."/>
            <person name="Peng Y."/>
            <person name="Rokas A."/>
            <person name="Rosa C.A."/>
            <person name="Scheuner C."/>
            <person name="Sibirny A.A."/>
            <person name="Slot J.C."/>
            <person name="Stielow J.B."/>
            <person name="Sun H."/>
            <person name="Kurtzman C.P."/>
            <person name="Blackwell M."/>
            <person name="Grigoriev I.V."/>
            <person name="Jeffries T.W."/>
        </authorList>
    </citation>
    <scope>NUCLEOTIDE SEQUENCE [LARGE SCALE GENOMIC DNA]</scope>
    <source>
        <strain evidence="3 4">NRRL Y-2026</strain>
    </source>
</reference>
<dbReference type="GO" id="GO:0016813">
    <property type="term" value="F:hydrolase activity, acting on carbon-nitrogen (but not peptide) bonds, in linear amidines"/>
    <property type="evidence" value="ECO:0007669"/>
    <property type="project" value="InterPro"/>
</dbReference>
<dbReference type="PANTHER" id="PTHR32494:SF5">
    <property type="entry name" value="ALLANTOATE AMIDOHYDROLASE"/>
    <property type="match status" value="1"/>
</dbReference>
<dbReference type="SUPFAM" id="SSF53187">
    <property type="entry name" value="Zn-dependent exopeptidases"/>
    <property type="match status" value="1"/>
</dbReference>
<dbReference type="InterPro" id="IPR002933">
    <property type="entry name" value="Peptidase_M20"/>
</dbReference>
<dbReference type="GeneID" id="30178236"/>
<protein>
    <recommendedName>
        <fullName evidence="5">Peptidase M20 dimerisation domain-containing protein</fullName>
    </recommendedName>
</protein>
<evidence type="ECO:0000256" key="2">
    <source>
        <dbReference type="ARBA" id="ARBA00022801"/>
    </source>
</evidence>
<dbReference type="SUPFAM" id="SSF55031">
    <property type="entry name" value="Bacterial exopeptidase dimerisation domain"/>
    <property type="match status" value="1"/>
</dbReference>
<keyword evidence="2" id="KW-0378">Hydrolase</keyword>